<name>A0ABT8JR11_9BACL</name>
<sequence>MKGIRGRYGQMKVLETELDSTVKLLDTTIFNKDNFYNALGRQQDFIIRPLLGPQKIRVNPVNNSLYIIESTNNKQHFTNSEDVYEHLLKHEFTKKNYVIQTVPANNQSVLHYHRFTLHRISSSSNWKVVHHSITGGNELGKIRHALPFLKFNKVVRNAANLLGNYYLACNTIVIEILQNKMGETWITDTILHERNSKWSQFHSLYSCKALRSYIPHTELCTKESLGKFLQSLRQVVLKPCVGQQGKGIVKVTKLDDNTFEIHENKQIININDFAKLYDYIHNHYLSKNDYIVQQFIVIGKIDDRLFDVRVMSQLDETEWIITGVLVKVATKGFFISNRASQLLTLEEALIWSNSKISFDKCVSLINEICGKASVVLEKNCKGITIIGFDIAIDSNGALWIIEGNYAPSTAMFYKFKYNEMYETIYKYINKNKKRFSPHSD</sequence>
<dbReference type="Proteomes" id="UP001175097">
    <property type="component" value="Unassembled WGS sequence"/>
</dbReference>
<dbReference type="InterPro" id="IPR026838">
    <property type="entry name" value="YheC/D"/>
</dbReference>
<proteinExistence type="predicted"/>
<gene>
    <name evidence="1" type="ORF">P5G49_08835</name>
</gene>
<dbReference type="Pfam" id="PF14398">
    <property type="entry name" value="ATPgrasp_YheCD"/>
    <property type="match status" value="1"/>
</dbReference>
<evidence type="ECO:0000313" key="2">
    <source>
        <dbReference type="Proteomes" id="UP001175097"/>
    </source>
</evidence>
<evidence type="ECO:0000313" key="1">
    <source>
        <dbReference type="EMBL" id="MDN4607593.1"/>
    </source>
</evidence>
<dbReference type="EMBL" id="JAROCC010000006">
    <property type="protein sequence ID" value="MDN4607593.1"/>
    <property type="molecule type" value="Genomic_DNA"/>
</dbReference>
<comment type="caution">
    <text evidence="1">The sequence shown here is derived from an EMBL/GenBank/DDBJ whole genome shotgun (WGS) entry which is preliminary data.</text>
</comment>
<organism evidence="1 2">
    <name type="scientific">Sporosarcina highlanderae</name>
    <dbReference type="NCBI Taxonomy" id="3035916"/>
    <lineage>
        <taxon>Bacteria</taxon>
        <taxon>Bacillati</taxon>
        <taxon>Bacillota</taxon>
        <taxon>Bacilli</taxon>
        <taxon>Bacillales</taxon>
        <taxon>Caryophanaceae</taxon>
        <taxon>Sporosarcina</taxon>
    </lineage>
</organism>
<protein>
    <submittedName>
        <fullName evidence="1">YheC/YheD family protein</fullName>
    </submittedName>
</protein>
<dbReference type="RefSeq" id="WP_301243153.1">
    <property type="nucleotide sequence ID" value="NZ_JAROCC010000006.1"/>
</dbReference>
<accession>A0ABT8JR11</accession>
<dbReference type="Gene3D" id="3.30.470.20">
    <property type="entry name" value="ATP-grasp fold, B domain"/>
    <property type="match status" value="1"/>
</dbReference>
<reference evidence="1" key="1">
    <citation type="submission" date="2023-03" db="EMBL/GenBank/DDBJ databases">
        <title>MT1 and MT2 Draft Genomes of Novel Species.</title>
        <authorList>
            <person name="Venkateswaran K."/>
        </authorList>
    </citation>
    <scope>NUCLEOTIDE SEQUENCE</scope>
    <source>
        <strain evidence="1">F6_3S_P_2</strain>
    </source>
</reference>
<keyword evidence="2" id="KW-1185">Reference proteome</keyword>
<dbReference type="SUPFAM" id="SSF56059">
    <property type="entry name" value="Glutathione synthetase ATP-binding domain-like"/>
    <property type="match status" value="1"/>
</dbReference>